<proteinExistence type="predicted"/>
<sequence length="42" mass="4844">MSSANRLEENQEAQKEVGIHHKPILSRFAKIKVFLKKTGLYC</sequence>
<dbReference type="EMBL" id="CAKLPY010000001">
    <property type="protein sequence ID" value="CAH0994851.1"/>
    <property type="molecule type" value="Genomic_DNA"/>
</dbReference>
<accession>A0ABM9AM39</accession>
<comment type="caution">
    <text evidence="1">The sequence shown here is derived from an EMBL/GenBank/DDBJ whole genome shotgun (WGS) entry which is preliminary data.</text>
</comment>
<gene>
    <name evidence="1" type="ORF">EMA8858_00963</name>
</gene>
<evidence type="ECO:0000313" key="1">
    <source>
        <dbReference type="EMBL" id="CAH0994851.1"/>
    </source>
</evidence>
<reference evidence="1" key="1">
    <citation type="submission" date="2021-12" db="EMBL/GenBank/DDBJ databases">
        <authorList>
            <person name="Rodrigo-Torres L."/>
            <person name="Arahal R. D."/>
            <person name="Lucena T."/>
        </authorList>
    </citation>
    <scope>NUCLEOTIDE SEQUENCE</scope>
    <source>
        <strain evidence="1">CECT 8858</strain>
    </source>
</reference>
<dbReference type="Proteomes" id="UP000837932">
    <property type="component" value="Unassembled WGS sequence"/>
</dbReference>
<organism evidence="1 2">
    <name type="scientific">Emticicia aquatica</name>
    <dbReference type="NCBI Taxonomy" id="1681835"/>
    <lineage>
        <taxon>Bacteria</taxon>
        <taxon>Pseudomonadati</taxon>
        <taxon>Bacteroidota</taxon>
        <taxon>Cytophagia</taxon>
        <taxon>Cytophagales</taxon>
        <taxon>Leadbetterellaceae</taxon>
        <taxon>Emticicia</taxon>
    </lineage>
</organism>
<dbReference type="RefSeq" id="WP_290370158.1">
    <property type="nucleotide sequence ID" value="NZ_CAKLPY010000001.1"/>
</dbReference>
<evidence type="ECO:0000313" key="2">
    <source>
        <dbReference type="Proteomes" id="UP000837932"/>
    </source>
</evidence>
<name>A0ABM9AM39_9BACT</name>
<protein>
    <submittedName>
        <fullName evidence="1">Uncharacterized protein</fullName>
    </submittedName>
</protein>
<keyword evidence="2" id="KW-1185">Reference proteome</keyword>